<sequence length="191" mass="20516">MWCLAAALLLATAAAPAAAQPVDYALDPTHSSVTFEVLHFDTATIRGRFSLLNGTVQWDRSAGRGRVQVVIDTASVSTGVPVLDALLRRDDLLASGPHPQAFFVAEQFSSGADGAVQAVAGEFTLRGSSRGLRLQAQRFRCYTHPLLRREVCGGDFEATLPRSAFGITHSLPFVADTVRLLVQVEAIRQTP</sequence>
<feature type="chain" id="PRO_5019759365" evidence="1">
    <location>
        <begin position="20"/>
        <end position="191"/>
    </location>
</feature>
<dbReference type="InterPro" id="IPR036761">
    <property type="entry name" value="TTHA0802/YceI-like_sf"/>
</dbReference>
<feature type="signal peptide" evidence="1">
    <location>
        <begin position="1"/>
        <end position="19"/>
    </location>
</feature>
<dbReference type="EMBL" id="BJCL01000015">
    <property type="protein sequence ID" value="GCL65311.1"/>
    <property type="molecule type" value="Genomic_DNA"/>
</dbReference>
<protein>
    <submittedName>
        <fullName evidence="3">Polyisoprenoid-binding protein</fullName>
    </submittedName>
</protein>
<proteinExistence type="predicted"/>
<evidence type="ECO:0000313" key="4">
    <source>
        <dbReference type="Proteomes" id="UP000301751"/>
    </source>
</evidence>
<evidence type="ECO:0000259" key="2">
    <source>
        <dbReference type="SMART" id="SM00867"/>
    </source>
</evidence>
<dbReference type="Proteomes" id="UP000301751">
    <property type="component" value="Unassembled WGS sequence"/>
</dbReference>
<dbReference type="SUPFAM" id="SSF101874">
    <property type="entry name" value="YceI-like"/>
    <property type="match status" value="1"/>
</dbReference>
<keyword evidence="1" id="KW-0732">Signal</keyword>
<comment type="caution">
    <text evidence="3">The sequence shown here is derived from an EMBL/GenBank/DDBJ whole genome shotgun (WGS) entry which is preliminary data.</text>
</comment>
<dbReference type="SMART" id="SM00867">
    <property type="entry name" value="YceI"/>
    <property type="match status" value="1"/>
</dbReference>
<name>A0A480AV86_9BURK</name>
<gene>
    <name evidence="3" type="ORF">AQPW35_43920</name>
</gene>
<keyword evidence="4" id="KW-1185">Reference proteome</keyword>
<reference evidence="4" key="1">
    <citation type="submission" date="2019-03" db="EMBL/GenBank/DDBJ databases">
        <title>Aquabacterium pictum sp.nov., the first bacteriochlorophyll a-containing freshwater bacterium in the genus Aquabacterium of the class Betaproteobacteria.</title>
        <authorList>
            <person name="Hirose S."/>
            <person name="Tank M."/>
            <person name="Hara E."/>
            <person name="Tamaki H."/>
            <person name="Takaichi S."/>
            <person name="Haruta S."/>
            <person name="Hanada S."/>
        </authorList>
    </citation>
    <scope>NUCLEOTIDE SEQUENCE [LARGE SCALE GENOMIC DNA]</scope>
    <source>
        <strain evidence="4">W35</strain>
    </source>
</reference>
<accession>A0A480AV86</accession>
<dbReference type="InterPro" id="IPR007372">
    <property type="entry name" value="Lipid/polyisoprenoid-bd_YceI"/>
</dbReference>
<feature type="domain" description="Lipid/polyisoprenoid-binding YceI-like" evidence="2">
    <location>
        <begin position="23"/>
        <end position="187"/>
    </location>
</feature>
<evidence type="ECO:0000313" key="3">
    <source>
        <dbReference type="EMBL" id="GCL65311.1"/>
    </source>
</evidence>
<dbReference type="AlphaFoldDB" id="A0A480AV86"/>
<dbReference type="Gene3D" id="2.40.128.110">
    <property type="entry name" value="Lipid/polyisoprenoid-binding, YceI-like"/>
    <property type="match status" value="1"/>
</dbReference>
<organism evidence="3 4">
    <name type="scientific">Pseudaquabacterium pictum</name>
    <dbReference type="NCBI Taxonomy" id="2315236"/>
    <lineage>
        <taxon>Bacteria</taxon>
        <taxon>Pseudomonadati</taxon>
        <taxon>Pseudomonadota</taxon>
        <taxon>Betaproteobacteria</taxon>
        <taxon>Burkholderiales</taxon>
        <taxon>Sphaerotilaceae</taxon>
        <taxon>Pseudaquabacterium</taxon>
    </lineage>
</organism>
<dbReference type="PANTHER" id="PTHR34406">
    <property type="entry name" value="PROTEIN YCEI"/>
    <property type="match status" value="1"/>
</dbReference>
<dbReference type="Pfam" id="PF04264">
    <property type="entry name" value="YceI"/>
    <property type="match status" value="1"/>
</dbReference>
<evidence type="ECO:0000256" key="1">
    <source>
        <dbReference type="SAM" id="SignalP"/>
    </source>
</evidence>
<dbReference type="PANTHER" id="PTHR34406:SF2">
    <property type="entry name" value="PERIPLASMIC PROTEIN"/>
    <property type="match status" value="1"/>
</dbReference>